<evidence type="ECO:0000313" key="5">
    <source>
        <dbReference type="EMBL" id="SJK83857.1"/>
    </source>
</evidence>
<dbReference type="PANTHER" id="PTHR13778:SF47">
    <property type="entry name" value="LIPOPOLYSACCHARIDE 1,3-GALACTOSYLTRANSFERASE"/>
    <property type="match status" value="1"/>
</dbReference>
<reference evidence="5" key="2">
    <citation type="submission" date="2010-05" db="EMBL/GenBank/DDBJ databases">
        <title>Revision and reannotation of the Halomonas elongata DSM 2581(T) genome.</title>
        <authorList>
            <person name="Pfeiffer F."/>
            <person name="Bagyan I."/>
            <person name="Alfaro-Espinoza G."/>
            <person name="Zamora-Lagos M.A."/>
            <person name="Habermann B."/>
            <person name="Oesterhelt D."/>
            <person name="Kunte H.J."/>
        </authorList>
    </citation>
    <scope>NUCLEOTIDE SEQUENCE</scope>
    <source>
        <strain evidence="5">Type strain: DSM 2581</strain>
    </source>
</reference>
<evidence type="ECO:0000259" key="4">
    <source>
        <dbReference type="Pfam" id="PF14393"/>
    </source>
</evidence>
<evidence type="ECO:0000256" key="2">
    <source>
        <dbReference type="ARBA" id="ARBA00022679"/>
    </source>
</evidence>
<keyword evidence="8" id="KW-1185">Reference proteome</keyword>
<dbReference type="GO" id="GO:0016757">
    <property type="term" value="F:glycosyltransferase activity"/>
    <property type="evidence" value="ECO:0007669"/>
    <property type="project" value="UniProtKB-KW"/>
</dbReference>
<sequence length="641" mass="74475">MEISIYTCHHKESAFLADSVFCPIHVGKANSYNDIGCRGDDTGCNISLKNPYYCELTAQYWIWKNDLTSDYVGLMHYRRHLSFSEPDGFRRDQWGVIVEEELDEAYQAKHGLNRDAVLEKLGNCDVILPEKWDVRNAGSKNNYEHYGNSPDLFISDYQEAVNALLKQHPDFYDAVKEYNGSPLGYYTNMFVMKRDIFDDYSRWLFDILDELEDKLSLQGYNQQQSRVFGHISERLLGIYFTKKRNEGLNIKEVGRTFLSKEGFNGGVVPWYGENNHPVVICFDDNYSHSGGALLNSIKNNANPDKNYDILVLENGVSNRNKARLKSLFDGCDNFNIRFFNINAFDEIKDVHTRAHFSPATYARLFIPQVFKEQEKVLFIDADTVVNDDIANLFDVDLEDNLVAAVKDIVMEGFVKFKAISDHHTGALEARDYLTDYLGLKDGVGYFQAGLIMFNLDKMREEGTFDHLMEALRLKPYWFLDQDIMNKVFEGRVRYLPLSWNVFHGNGNTFDFFPGLNFSTFSEFLEARKNPSMVHYAGDQKPWNNPSVDFSDMYWNALRGTPWYEERVSTLVTGKLHDKKVVHEVPKKSLSKEERFRSFLKPFFNKAFPHGSRGRMVLSKFYFRSLYVYRKAKFWFSGKAFR</sequence>
<evidence type="ECO:0000256" key="3">
    <source>
        <dbReference type="ARBA" id="ARBA00022723"/>
    </source>
</evidence>
<dbReference type="Proteomes" id="UP001322512">
    <property type="component" value="Chromosome"/>
</dbReference>
<protein>
    <submittedName>
        <fullName evidence="6">DUF4422 domain-containing protein</fullName>
    </submittedName>
    <submittedName>
        <fullName evidence="5">Probable glycosyltransferase, type 8 / DUF4422 domain protein</fullName>
    </submittedName>
</protein>
<dbReference type="InterPro" id="IPR050748">
    <property type="entry name" value="Glycosyltrans_8_dom-fam"/>
</dbReference>
<dbReference type="GeneID" id="91010993"/>
<name>A0A1R4A4L8_HALED</name>
<dbReference type="KEGG" id="hel:HELO_3596B"/>
<reference evidence="6 8" key="4">
    <citation type="submission" date="2023-11" db="EMBL/GenBank/DDBJ databases">
        <title>MicrobeMod: A computational toolkit for identifying prokaryotic methylation and restriction-modification with nanopore sequencing.</title>
        <authorList>
            <person name="Crits-Christoph A."/>
            <person name="Kang S.C."/>
            <person name="Lee H."/>
            <person name="Ostrov N."/>
        </authorList>
    </citation>
    <scope>NUCLEOTIDE SEQUENCE [LARGE SCALE GENOMIC DNA]</scope>
    <source>
        <strain evidence="6 8">ATCC 33173</strain>
    </source>
</reference>
<keyword evidence="2" id="KW-0808">Transferase</keyword>
<proteinExistence type="predicted"/>
<dbReference type="RefSeq" id="WP_198410711.1">
    <property type="nucleotide sequence ID" value="NC_014532.2"/>
</dbReference>
<dbReference type="Pfam" id="PF01501">
    <property type="entry name" value="Glyco_transf_8"/>
    <property type="match status" value="1"/>
</dbReference>
<accession>A0A1R4A4L8</accession>
<dbReference type="CDD" id="cd04194">
    <property type="entry name" value="GT8_A4GalT_like"/>
    <property type="match status" value="1"/>
</dbReference>
<evidence type="ECO:0000313" key="8">
    <source>
        <dbReference type="Proteomes" id="UP001322512"/>
    </source>
</evidence>
<evidence type="ECO:0000313" key="7">
    <source>
        <dbReference type="Proteomes" id="UP000008707"/>
    </source>
</evidence>
<dbReference type="EMBL" id="FN869568">
    <property type="protein sequence ID" value="SJK83857.1"/>
    <property type="molecule type" value="Genomic_DNA"/>
</dbReference>
<dbReference type="InterPro" id="IPR025536">
    <property type="entry name" value="DUF4422"/>
</dbReference>
<keyword evidence="3" id="KW-0479">Metal-binding</keyword>
<dbReference type="InterPro" id="IPR002495">
    <property type="entry name" value="Glyco_trans_8"/>
</dbReference>
<feature type="domain" description="DUF4422" evidence="4">
    <location>
        <begin position="5"/>
        <end position="243"/>
    </location>
</feature>
<dbReference type="SUPFAM" id="SSF53448">
    <property type="entry name" value="Nucleotide-diphospho-sugar transferases"/>
    <property type="match status" value="1"/>
</dbReference>
<dbReference type="AlphaFoldDB" id="A0A1R4A4L8"/>
<gene>
    <name evidence="5" type="ORF">HELO_3596B</name>
    <name evidence="6" type="ORF">SR933_12460</name>
</gene>
<dbReference type="PANTHER" id="PTHR13778">
    <property type="entry name" value="GLYCOSYLTRANSFERASE 8 DOMAIN-CONTAINING PROTEIN"/>
    <property type="match status" value="1"/>
</dbReference>
<dbReference type="InterPro" id="IPR029044">
    <property type="entry name" value="Nucleotide-diphossugar_trans"/>
</dbReference>
<dbReference type="Proteomes" id="UP000008707">
    <property type="component" value="Chromosome"/>
</dbReference>
<dbReference type="GO" id="GO:0046872">
    <property type="term" value="F:metal ion binding"/>
    <property type="evidence" value="ECO:0007669"/>
    <property type="project" value="UniProtKB-KW"/>
</dbReference>
<dbReference type="Pfam" id="PF14393">
    <property type="entry name" value="DUF4422"/>
    <property type="match status" value="1"/>
</dbReference>
<keyword evidence="1" id="KW-0328">Glycosyltransferase</keyword>
<evidence type="ECO:0000313" key="6">
    <source>
        <dbReference type="EMBL" id="WPU46064.1"/>
    </source>
</evidence>
<organism evidence="5 7">
    <name type="scientific">Halomonas elongata (strain ATCC 33173 / DSM 2581 / NBRC 15536 / NCIMB 2198 / 1H9)</name>
    <dbReference type="NCBI Taxonomy" id="768066"/>
    <lineage>
        <taxon>Bacteria</taxon>
        <taxon>Pseudomonadati</taxon>
        <taxon>Pseudomonadota</taxon>
        <taxon>Gammaproteobacteria</taxon>
        <taxon>Oceanospirillales</taxon>
        <taxon>Halomonadaceae</taxon>
        <taxon>Halomonas</taxon>
    </lineage>
</organism>
<dbReference type="EMBL" id="CP139472">
    <property type="protein sequence ID" value="WPU46064.1"/>
    <property type="molecule type" value="Genomic_DNA"/>
</dbReference>
<reference evidence="7" key="3">
    <citation type="journal article" date="2011" name="Environ. Microbiol.">
        <title>A blueprint of ectoine metabolism from the genome of the industrial producer Halomonas elongata DSM 2581(T).</title>
        <authorList>
            <person name="Schwibbert K."/>
            <person name="Marin-Sanguino A."/>
            <person name="Bagyan I."/>
            <person name="Heidrich G."/>
            <person name="Lentzen G."/>
            <person name="Seitz H."/>
            <person name="Rampp M."/>
            <person name="Schuster S.C."/>
            <person name="Klenk H.P."/>
            <person name="Pfeiffer F."/>
            <person name="Oesterhelt D."/>
            <person name="Kunte H.J."/>
        </authorList>
    </citation>
    <scope>NUCLEOTIDE SEQUENCE [LARGE SCALE GENOMIC DNA]</scope>
    <source>
        <strain evidence="7">ATCC 33173 / DSM 2581 / NBRC 15536 / NCIMB 2198 / 1H9</strain>
    </source>
</reference>
<dbReference type="Gene3D" id="3.90.550.10">
    <property type="entry name" value="Spore Coat Polysaccharide Biosynthesis Protein SpsA, Chain A"/>
    <property type="match status" value="1"/>
</dbReference>
<evidence type="ECO:0000256" key="1">
    <source>
        <dbReference type="ARBA" id="ARBA00022676"/>
    </source>
</evidence>
<reference evidence="5" key="1">
    <citation type="journal article" date="2010" name="Environ. Microbiol.">
        <title>A blueprint of ectoine metabolism from the genome of the industrial producer Halomonas elongata DSM 2581(T).</title>
        <authorList>
            <person name="Schwibbert K."/>
            <person name="Marin-Sanguino A."/>
            <person name="Bagyan I."/>
            <person name="Heidrich G."/>
            <person name="Lentzen G."/>
            <person name="Seitz H."/>
            <person name="Rampp M."/>
            <person name="Schuster S.C."/>
            <person name="Klenk H.P."/>
            <person name="Pfeiffer F."/>
            <person name="Oesterhelt D."/>
            <person name="Kunte H.J."/>
        </authorList>
    </citation>
    <scope>NUCLEOTIDE SEQUENCE</scope>
    <source>
        <strain evidence="5">Type strain: DSM 2581</strain>
    </source>
</reference>